<evidence type="ECO:0000313" key="3">
    <source>
        <dbReference type="Proteomes" id="UP000281553"/>
    </source>
</evidence>
<dbReference type="Proteomes" id="UP000281553">
    <property type="component" value="Unassembled WGS sequence"/>
</dbReference>
<keyword evidence="3" id="KW-1185">Reference proteome</keyword>
<protein>
    <submittedName>
        <fullName evidence="2">Uncharacterized protein</fullName>
    </submittedName>
</protein>
<evidence type="ECO:0000313" key="2">
    <source>
        <dbReference type="EMBL" id="VDN44682.1"/>
    </source>
</evidence>
<evidence type="ECO:0000256" key="1">
    <source>
        <dbReference type="SAM" id="MobiDB-lite"/>
    </source>
</evidence>
<organism evidence="2 3">
    <name type="scientific">Dibothriocephalus latus</name>
    <name type="common">Fish tapeworm</name>
    <name type="synonym">Diphyllobothrium latum</name>
    <dbReference type="NCBI Taxonomy" id="60516"/>
    <lineage>
        <taxon>Eukaryota</taxon>
        <taxon>Metazoa</taxon>
        <taxon>Spiralia</taxon>
        <taxon>Lophotrochozoa</taxon>
        <taxon>Platyhelminthes</taxon>
        <taxon>Cestoda</taxon>
        <taxon>Eucestoda</taxon>
        <taxon>Diphyllobothriidea</taxon>
        <taxon>Diphyllobothriidae</taxon>
        <taxon>Dibothriocephalus</taxon>
    </lineage>
</organism>
<accession>A0A3P7RN51</accession>
<feature type="region of interest" description="Disordered" evidence="1">
    <location>
        <begin position="69"/>
        <end position="92"/>
    </location>
</feature>
<sequence length="92" mass="10424">MSDPASEVFHEEDTPKEWIALEDDRIARVSQPALAPAPKPVDVFYLFGKDEDKDDSRWSVLRYDPRGQQPTTRIADMEGPRGGTTYSVLNDE</sequence>
<dbReference type="AlphaFoldDB" id="A0A3P7RN51"/>
<proteinExistence type="predicted"/>
<dbReference type="EMBL" id="UYRU01112611">
    <property type="protein sequence ID" value="VDN44682.1"/>
    <property type="molecule type" value="Genomic_DNA"/>
</dbReference>
<name>A0A3P7RN51_DIBLA</name>
<reference evidence="2 3" key="1">
    <citation type="submission" date="2018-11" db="EMBL/GenBank/DDBJ databases">
        <authorList>
            <consortium name="Pathogen Informatics"/>
        </authorList>
    </citation>
    <scope>NUCLEOTIDE SEQUENCE [LARGE SCALE GENOMIC DNA]</scope>
</reference>
<gene>
    <name evidence="2" type="ORF">DILT_LOCUS19403</name>
</gene>